<organism evidence="1 2">
    <name type="scientific">Nocardia fluminea</name>
    <dbReference type="NCBI Taxonomy" id="134984"/>
    <lineage>
        <taxon>Bacteria</taxon>
        <taxon>Bacillati</taxon>
        <taxon>Actinomycetota</taxon>
        <taxon>Actinomycetes</taxon>
        <taxon>Mycobacteriales</taxon>
        <taxon>Nocardiaceae</taxon>
        <taxon>Nocardia</taxon>
    </lineage>
</organism>
<proteinExistence type="predicted"/>
<comment type="caution">
    <text evidence="1">The sequence shown here is derived from an EMBL/GenBank/DDBJ whole genome shotgun (WGS) entry which is preliminary data.</text>
</comment>
<dbReference type="OrthoDB" id="5175138at2"/>
<reference evidence="1 2" key="1">
    <citation type="submission" date="2017-12" db="EMBL/GenBank/DDBJ databases">
        <title>Sequencing the genomes of 1000 Actinobacteria strains.</title>
        <authorList>
            <person name="Klenk H.-P."/>
        </authorList>
    </citation>
    <scope>NUCLEOTIDE SEQUENCE [LARGE SCALE GENOMIC DNA]</scope>
    <source>
        <strain evidence="1 2">DSM 44489</strain>
    </source>
</reference>
<dbReference type="EMBL" id="PJMW01000002">
    <property type="protein sequence ID" value="PKV79684.1"/>
    <property type="molecule type" value="Genomic_DNA"/>
</dbReference>
<sequence>MRVSAHTGSGHRVVGANAGGLRYLDSSSGCLVRICSPEEDPALWDRYLAGALNGYRHYGVQDALDVEALADGRSTSLFLVAIDPDGSVVAGLRAHGPHATADDLPGFHPWIGTAGEAGLRASVDAKVPHGIAESKGGWSTRTVPRRPELGALVARGVVHVTWLLDVRYGFGVSPLHQLESYRSSGARQDPGIPAVSYPDERYTTVPVWWDLSDLSAATPAQRDLIAVERAQLLEARRS</sequence>
<name>A0A2N3VDG9_9NOCA</name>
<dbReference type="Proteomes" id="UP000233766">
    <property type="component" value="Unassembled WGS sequence"/>
</dbReference>
<protein>
    <submittedName>
        <fullName evidence="1">Uncharacterized protein</fullName>
    </submittedName>
</protein>
<evidence type="ECO:0000313" key="1">
    <source>
        <dbReference type="EMBL" id="PKV79684.1"/>
    </source>
</evidence>
<keyword evidence="2" id="KW-1185">Reference proteome</keyword>
<dbReference type="AlphaFoldDB" id="A0A2N3VDG9"/>
<evidence type="ECO:0000313" key="2">
    <source>
        <dbReference type="Proteomes" id="UP000233766"/>
    </source>
</evidence>
<dbReference type="RefSeq" id="WP_101465773.1">
    <property type="nucleotide sequence ID" value="NZ_PJMW01000002.1"/>
</dbReference>
<accession>A0A2N3VDG9</accession>
<gene>
    <name evidence="1" type="ORF">ATK86_4093</name>
</gene>